<comment type="caution">
    <text evidence="7">The sequence shown here is derived from an EMBL/GenBank/DDBJ whole genome shotgun (WGS) entry which is preliminary data.</text>
</comment>
<feature type="domain" description="LysM" evidence="6">
    <location>
        <begin position="159"/>
        <end position="202"/>
    </location>
</feature>
<evidence type="ECO:0000313" key="7">
    <source>
        <dbReference type="EMBL" id="POA08630.1"/>
    </source>
</evidence>
<feature type="domain" description="LysM" evidence="6">
    <location>
        <begin position="27"/>
        <end position="70"/>
    </location>
</feature>
<evidence type="ECO:0000313" key="8">
    <source>
        <dbReference type="Proteomes" id="UP000242712"/>
    </source>
</evidence>
<keyword evidence="1 4" id="KW-0732">Signal</keyword>
<dbReference type="Gene3D" id="3.10.350.10">
    <property type="entry name" value="LysM domain"/>
    <property type="match status" value="3"/>
</dbReference>
<sequence>MRKKLIASVIGTSAVAALSGVHADAATTHTVKSGDSLWSIAHKYNMTVAKLKTMNNLSSNMIFPNQTLRVAGSQTNASYTNNTTSANNTASSYTVKRGDTLFGIAKRYGVNYQQLMRNNNLSNTLIYPGQNLKVSGRAITSTSNQTTTNRTPAVNNNSSVYTVQRGDSLYGIASRHGMNLQRLMALNGLSNYFIYPGQKLKVSGTVSTPATNNARPNTANTQTNAYNSPVFNHANLYDWGQCTWHAFNRRAQIGKGISTYWWNANNWDDAAVRDGYVVNNRPTVGSILQSDAGYYGHVAFVERVNGDGSILVSEMNYSAAPGVTTYRTIPAYQTGYFKYIH</sequence>
<dbReference type="AlphaFoldDB" id="A0A2K4FB97"/>
<dbReference type="InterPro" id="IPR036779">
    <property type="entry name" value="LysM_dom_sf"/>
</dbReference>
<name>A0A2K4FB97_9STAP</name>
<dbReference type="RefSeq" id="WP_103372384.1">
    <property type="nucleotide sequence ID" value="NZ_CBCRVO010000002.1"/>
</dbReference>
<dbReference type="OrthoDB" id="9813368at2"/>
<dbReference type="InterPro" id="IPR038765">
    <property type="entry name" value="Papain-like_cys_pep_sf"/>
</dbReference>
<proteinExistence type="predicted"/>
<dbReference type="Pfam" id="PF01476">
    <property type="entry name" value="LysM"/>
    <property type="match status" value="3"/>
</dbReference>
<dbReference type="PANTHER" id="PTHR33734:SF22">
    <property type="entry name" value="MEMBRANE-BOUND LYTIC MUREIN TRANSGLYCOSYLASE D"/>
    <property type="match status" value="1"/>
</dbReference>
<protein>
    <submittedName>
        <fullName evidence="7">N-acetylmuramoyl-L-alanine amidase</fullName>
    </submittedName>
</protein>
<feature type="chain" id="PRO_5038357667" evidence="4">
    <location>
        <begin position="24"/>
        <end position="341"/>
    </location>
</feature>
<dbReference type="GO" id="GO:0071555">
    <property type="term" value="P:cell wall organization"/>
    <property type="evidence" value="ECO:0007669"/>
    <property type="project" value="UniProtKB-KW"/>
</dbReference>
<dbReference type="GeneID" id="98298910"/>
<dbReference type="InterPro" id="IPR007921">
    <property type="entry name" value="CHAP_dom"/>
</dbReference>
<dbReference type="InterPro" id="IPR018392">
    <property type="entry name" value="LysM"/>
</dbReference>
<dbReference type="SMART" id="SM00257">
    <property type="entry name" value="LysM"/>
    <property type="match status" value="3"/>
</dbReference>
<accession>A0A2K4FB97</accession>
<evidence type="ECO:0000259" key="6">
    <source>
        <dbReference type="PROSITE" id="PS51782"/>
    </source>
</evidence>
<dbReference type="EMBL" id="PPPX01000016">
    <property type="protein sequence ID" value="POA08630.1"/>
    <property type="molecule type" value="Genomic_DNA"/>
</dbReference>
<evidence type="ECO:0000256" key="3">
    <source>
        <dbReference type="ARBA" id="ARBA00023316"/>
    </source>
</evidence>
<dbReference type="GO" id="GO:0008932">
    <property type="term" value="F:lytic endotransglycosylase activity"/>
    <property type="evidence" value="ECO:0007669"/>
    <property type="project" value="TreeGrafter"/>
</dbReference>
<evidence type="ECO:0000256" key="2">
    <source>
        <dbReference type="ARBA" id="ARBA00022801"/>
    </source>
</evidence>
<feature type="signal peptide" evidence="4">
    <location>
        <begin position="1"/>
        <end position="23"/>
    </location>
</feature>
<dbReference type="CDD" id="cd00118">
    <property type="entry name" value="LysM"/>
    <property type="match status" value="3"/>
</dbReference>
<dbReference type="Proteomes" id="UP000242712">
    <property type="component" value="Unassembled WGS sequence"/>
</dbReference>
<dbReference type="Pfam" id="PF05257">
    <property type="entry name" value="CHAP"/>
    <property type="match status" value="1"/>
</dbReference>
<organism evidence="7 8">
    <name type="scientific">Staphylococcus argensis</name>
    <dbReference type="NCBI Taxonomy" id="1607738"/>
    <lineage>
        <taxon>Bacteria</taxon>
        <taxon>Bacillati</taxon>
        <taxon>Bacillota</taxon>
        <taxon>Bacilli</taxon>
        <taxon>Bacillales</taxon>
        <taxon>Staphylococcaceae</taxon>
        <taxon>Staphylococcus</taxon>
    </lineage>
</organism>
<keyword evidence="2" id="KW-0378">Hydrolase</keyword>
<reference evidence="7 8" key="1">
    <citation type="submission" date="2017-08" db="EMBL/GenBank/DDBJ databases">
        <title>Draft genome sequences of 64 type strains of genus Staph aureus.</title>
        <authorList>
            <person name="Cole K."/>
            <person name="Golubchik T."/>
            <person name="Russell J."/>
            <person name="Foster D."/>
            <person name="Llewelyn M."/>
            <person name="Wilson D."/>
            <person name="Crook D."/>
            <person name="Paul J."/>
        </authorList>
    </citation>
    <scope>NUCLEOTIDE SEQUENCE [LARGE SCALE GENOMIC DNA]</scope>
    <source>
        <strain evidence="7 8">DSM 29875</strain>
    </source>
</reference>
<evidence type="ECO:0000259" key="5">
    <source>
        <dbReference type="PROSITE" id="PS50911"/>
    </source>
</evidence>
<evidence type="ECO:0000256" key="4">
    <source>
        <dbReference type="SAM" id="SignalP"/>
    </source>
</evidence>
<dbReference type="SUPFAM" id="SSF54106">
    <property type="entry name" value="LysM domain"/>
    <property type="match status" value="3"/>
</dbReference>
<evidence type="ECO:0000256" key="1">
    <source>
        <dbReference type="ARBA" id="ARBA00022729"/>
    </source>
</evidence>
<dbReference type="PROSITE" id="PS50911">
    <property type="entry name" value="CHAP"/>
    <property type="match status" value="1"/>
</dbReference>
<gene>
    <name evidence="7" type="ORF">CD039_11225</name>
</gene>
<dbReference type="PANTHER" id="PTHR33734">
    <property type="entry name" value="LYSM DOMAIN-CONTAINING GPI-ANCHORED PROTEIN 2"/>
    <property type="match status" value="1"/>
</dbReference>
<feature type="domain" description="LysM" evidence="6">
    <location>
        <begin position="91"/>
        <end position="134"/>
    </location>
</feature>
<dbReference type="PROSITE" id="PS51782">
    <property type="entry name" value="LYSM"/>
    <property type="match status" value="3"/>
</dbReference>
<feature type="domain" description="Peptidase C51" evidence="5">
    <location>
        <begin position="217"/>
        <end position="341"/>
    </location>
</feature>
<dbReference type="SUPFAM" id="SSF54001">
    <property type="entry name" value="Cysteine proteinases"/>
    <property type="match status" value="1"/>
</dbReference>
<keyword evidence="3" id="KW-0961">Cell wall biogenesis/degradation</keyword>
<keyword evidence="8" id="KW-1185">Reference proteome</keyword>
<dbReference type="Gene3D" id="3.90.1720.10">
    <property type="entry name" value="endopeptidase domain like (from Nostoc punctiforme)"/>
    <property type="match status" value="1"/>
</dbReference>
<dbReference type="GO" id="GO:0016787">
    <property type="term" value="F:hydrolase activity"/>
    <property type="evidence" value="ECO:0007669"/>
    <property type="project" value="UniProtKB-KW"/>
</dbReference>